<name>A0A553ZX09_9BACI</name>
<dbReference type="RefSeq" id="WP_143849338.1">
    <property type="nucleotide sequence ID" value="NZ_VLXZ01000008.1"/>
</dbReference>
<evidence type="ECO:0000313" key="3">
    <source>
        <dbReference type="EMBL" id="TSB45998.1"/>
    </source>
</evidence>
<evidence type="ECO:0000313" key="4">
    <source>
        <dbReference type="Proteomes" id="UP000318521"/>
    </source>
</evidence>
<accession>A0A553ZX09</accession>
<evidence type="ECO:0000259" key="2">
    <source>
        <dbReference type="Pfam" id="PF00561"/>
    </source>
</evidence>
<organism evidence="3 4">
    <name type="scientific">Alkalicoccobacillus porphyridii</name>
    <dbReference type="NCBI Taxonomy" id="2597270"/>
    <lineage>
        <taxon>Bacteria</taxon>
        <taxon>Bacillati</taxon>
        <taxon>Bacillota</taxon>
        <taxon>Bacilli</taxon>
        <taxon>Bacillales</taxon>
        <taxon>Bacillaceae</taxon>
        <taxon>Alkalicoccobacillus</taxon>
    </lineage>
</organism>
<dbReference type="Pfam" id="PF00561">
    <property type="entry name" value="Abhydrolase_1"/>
    <property type="match status" value="1"/>
</dbReference>
<dbReference type="AlphaFoldDB" id="A0A553ZX09"/>
<dbReference type="Proteomes" id="UP000318521">
    <property type="component" value="Unassembled WGS sequence"/>
</dbReference>
<dbReference type="EMBL" id="VLXZ01000008">
    <property type="protein sequence ID" value="TSB45998.1"/>
    <property type="molecule type" value="Genomic_DNA"/>
</dbReference>
<comment type="caution">
    <text evidence="3">The sequence shown here is derived from an EMBL/GenBank/DDBJ whole genome shotgun (WGS) entry which is preliminary data.</text>
</comment>
<keyword evidence="4" id="KW-1185">Reference proteome</keyword>
<dbReference type="PANTHER" id="PTHR43798">
    <property type="entry name" value="MONOACYLGLYCEROL LIPASE"/>
    <property type="match status" value="1"/>
</dbReference>
<dbReference type="InterPro" id="IPR000073">
    <property type="entry name" value="AB_hydrolase_1"/>
</dbReference>
<dbReference type="GO" id="GO:0016787">
    <property type="term" value="F:hydrolase activity"/>
    <property type="evidence" value="ECO:0007669"/>
    <property type="project" value="UniProtKB-KW"/>
</dbReference>
<reference evidence="3 4" key="1">
    <citation type="submission" date="2019-07" db="EMBL/GenBank/DDBJ databases">
        <authorList>
            <person name="Park Y.J."/>
            <person name="Jeong S.E."/>
            <person name="Jung H.S."/>
        </authorList>
    </citation>
    <scope>NUCLEOTIDE SEQUENCE [LARGE SCALE GENOMIC DNA]</scope>
    <source>
        <strain evidence="4">P16(2019)</strain>
    </source>
</reference>
<gene>
    <name evidence="3" type="ORF">FN960_13935</name>
</gene>
<dbReference type="SUPFAM" id="SSF53474">
    <property type="entry name" value="alpha/beta-Hydrolases"/>
    <property type="match status" value="1"/>
</dbReference>
<dbReference type="Gene3D" id="3.40.50.1820">
    <property type="entry name" value="alpha/beta hydrolase"/>
    <property type="match status" value="1"/>
</dbReference>
<keyword evidence="1 3" id="KW-0378">Hydrolase</keyword>
<protein>
    <submittedName>
        <fullName evidence="3">Alpha/beta hydrolase</fullName>
    </submittedName>
</protein>
<dbReference type="InterPro" id="IPR050266">
    <property type="entry name" value="AB_hydrolase_sf"/>
</dbReference>
<proteinExistence type="predicted"/>
<dbReference type="PANTHER" id="PTHR43798:SF31">
    <property type="entry name" value="AB HYDROLASE SUPERFAMILY PROTEIN YCLE"/>
    <property type="match status" value="1"/>
</dbReference>
<dbReference type="InterPro" id="IPR029058">
    <property type="entry name" value="AB_hydrolase_fold"/>
</dbReference>
<dbReference type="OrthoDB" id="9805423at2"/>
<dbReference type="PRINTS" id="PR00111">
    <property type="entry name" value="ABHYDROLASE"/>
</dbReference>
<feature type="domain" description="AB hydrolase-1" evidence="2">
    <location>
        <begin position="20"/>
        <end position="243"/>
    </location>
</feature>
<sequence length="261" mass="29421">MPYLQVNGAKIYYEVSGSGPAVVFTHGHSMNHKQWHPQIEALAENYQTITWDVRGHGHSTLPPGEVNPRDFSKDLNALLNHLQIRNAVLCGLSMGGHISIQTAAYYPEKVKGLILIGTPFTNRFNWFEKYGAPFSKLSLRILPYSWTKELTASILSKFNPSNKSYVRESFSQINKADFLRHWSGNLKMESTHLLDHITCPTLILHGDQDKMVARQQSLLKSAIKGSEFKTISNADHLTNLDNPTEVTEVIHSFLISHHSSD</sequence>
<evidence type="ECO:0000256" key="1">
    <source>
        <dbReference type="ARBA" id="ARBA00022801"/>
    </source>
</evidence>
<dbReference type="GO" id="GO:0016020">
    <property type="term" value="C:membrane"/>
    <property type="evidence" value="ECO:0007669"/>
    <property type="project" value="TreeGrafter"/>
</dbReference>